<dbReference type="Proteomes" id="UP000366945">
    <property type="component" value="Unassembled WGS sequence"/>
</dbReference>
<dbReference type="OrthoDB" id="3687827at2"/>
<dbReference type="GO" id="GO:0016301">
    <property type="term" value="F:kinase activity"/>
    <property type="evidence" value="ECO:0007669"/>
    <property type="project" value="UniProtKB-KW"/>
</dbReference>
<keyword evidence="3" id="KW-0808">Transferase</keyword>
<dbReference type="InterPro" id="IPR035965">
    <property type="entry name" value="PAS-like_dom_sf"/>
</dbReference>
<evidence type="ECO:0000259" key="1">
    <source>
        <dbReference type="PROSITE" id="PS50112"/>
    </source>
</evidence>
<dbReference type="GO" id="GO:0006355">
    <property type="term" value="P:regulation of DNA-templated transcription"/>
    <property type="evidence" value="ECO:0007669"/>
    <property type="project" value="InterPro"/>
</dbReference>
<dbReference type="EMBL" id="CABPSK010000001">
    <property type="protein sequence ID" value="VVD93725.1"/>
    <property type="molecule type" value="Genomic_DNA"/>
</dbReference>
<evidence type="ECO:0000313" key="4">
    <source>
        <dbReference type="Proteomes" id="UP000366945"/>
    </source>
</evidence>
<dbReference type="InterPro" id="IPR000700">
    <property type="entry name" value="PAS-assoc_C"/>
</dbReference>
<accession>A0A5E4U0W5</accession>
<dbReference type="NCBIfam" id="TIGR00229">
    <property type="entry name" value="sensory_box"/>
    <property type="match status" value="1"/>
</dbReference>
<reference evidence="3 4" key="1">
    <citation type="submission" date="2019-08" db="EMBL/GenBank/DDBJ databases">
        <authorList>
            <person name="Peeters C."/>
        </authorList>
    </citation>
    <scope>NUCLEOTIDE SEQUENCE [LARGE SCALE GENOMIC DNA]</scope>
    <source>
        <strain evidence="3 4">LMG 31114</strain>
    </source>
</reference>
<dbReference type="Gene3D" id="3.30.450.20">
    <property type="entry name" value="PAS domain"/>
    <property type="match status" value="1"/>
</dbReference>
<dbReference type="AlphaFoldDB" id="A0A5E4U0W5"/>
<dbReference type="CDD" id="cd00130">
    <property type="entry name" value="PAS"/>
    <property type="match status" value="1"/>
</dbReference>
<gene>
    <name evidence="3" type="ORF">PPN31114_01798</name>
</gene>
<proteinExistence type="predicted"/>
<sequence>MSAPVDAAQLVQVVGDAIVVADPKNIITLWNAGAEKMFGFSVSEAVGQPLDIIIPERLRHRHNEGYEKTMATGQTKYGSDLLKVPATHKDGRAMSIAFTVALLRDAQGQVSGIVAVIRDETSRFQEDRQLRKRVAELEAKVGELTGARA</sequence>
<evidence type="ECO:0000259" key="2">
    <source>
        <dbReference type="PROSITE" id="PS50113"/>
    </source>
</evidence>
<feature type="domain" description="PAS" evidence="1">
    <location>
        <begin position="9"/>
        <end position="73"/>
    </location>
</feature>
<keyword evidence="4" id="KW-1185">Reference proteome</keyword>
<dbReference type="PROSITE" id="PS50112">
    <property type="entry name" value="PAS"/>
    <property type="match status" value="1"/>
</dbReference>
<dbReference type="SUPFAM" id="SSF55785">
    <property type="entry name" value="PYP-like sensor domain (PAS domain)"/>
    <property type="match status" value="1"/>
</dbReference>
<dbReference type="InterPro" id="IPR013767">
    <property type="entry name" value="PAS_fold"/>
</dbReference>
<evidence type="ECO:0000313" key="3">
    <source>
        <dbReference type="EMBL" id="VVD93725.1"/>
    </source>
</evidence>
<name>A0A5E4U0W5_9BURK</name>
<keyword evidence="3" id="KW-0418">Kinase</keyword>
<feature type="domain" description="PAC" evidence="2">
    <location>
        <begin position="80"/>
        <end position="132"/>
    </location>
</feature>
<dbReference type="SMART" id="SM00091">
    <property type="entry name" value="PAS"/>
    <property type="match status" value="1"/>
</dbReference>
<dbReference type="RefSeq" id="WP_150679019.1">
    <property type="nucleotide sequence ID" value="NZ_CABPSK010000001.1"/>
</dbReference>
<dbReference type="Pfam" id="PF00989">
    <property type="entry name" value="PAS"/>
    <property type="match status" value="1"/>
</dbReference>
<dbReference type="PROSITE" id="PS50113">
    <property type="entry name" value="PAC"/>
    <property type="match status" value="1"/>
</dbReference>
<protein>
    <submittedName>
        <fullName evidence="3">Histidine kinase</fullName>
    </submittedName>
</protein>
<dbReference type="InterPro" id="IPR000014">
    <property type="entry name" value="PAS"/>
</dbReference>
<organism evidence="3 4">
    <name type="scientific">Pandoraea pneumonica</name>
    <dbReference type="NCBI Taxonomy" id="2508299"/>
    <lineage>
        <taxon>Bacteria</taxon>
        <taxon>Pseudomonadati</taxon>
        <taxon>Pseudomonadota</taxon>
        <taxon>Betaproteobacteria</taxon>
        <taxon>Burkholderiales</taxon>
        <taxon>Burkholderiaceae</taxon>
        <taxon>Pandoraea</taxon>
    </lineage>
</organism>
<dbReference type="GeneID" id="300403842"/>